<evidence type="ECO:0000313" key="1">
    <source>
        <dbReference type="EMBL" id="BAU99675.1"/>
    </source>
</evidence>
<dbReference type="RefSeq" id="WP_096382370.1">
    <property type="nucleotide sequence ID" value="NZ_AP017457.1"/>
</dbReference>
<dbReference type="OrthoDB" id="9841934at2"/>
<dbReference type="AlphaFoldDB" id="A0A173LXI9"/>
<protein>
    <submittedName>
        <fullName evidence="1">Methyl-accepting chemotaxis transducer</fullName>
    </submittedName>
</protein>
<dbReference type="GeneID" id="80452323"/>
<organism evidence="1 2">
    <name type="scientific">Aurantimicrobium minutum</name>
    <dbReference type="NCBI Taxonomy" id="708131"/>
    <lineage>
        <taxon>Bacteria</taxon>
        <taxon>Bacillati</taxon>
        <taxon>Actinomycetota</taxon>
        <taxon>Actinomycetes</taxon>
        <taxon>Micrococcales</taxon>
        <taxon>Microbacteriaceae</taxon>
        <taxon>Aurantimicrobium</taxon>
    </lineage>
</organism>
<dbReference type="Proteomes" id="UP000243847">
    <property type="component" value="Chromosome sequence1"/>
</dbReference>
<proteinExistence type="predicted"/>
<dbReference type="KEGG" id="amin:AUMI_111330"/>
<accession>A0A173LXI9</accession>
<reference evidence="1 2" key="1">
    <citation type="journal article" date="2016" name="Genome Announc.">
        <title>Complete Genome Sequence of Aurantimicrobium minutum Type Strain KNCT, a Planktonic Ultramicrobacterium Isolated from River Water.</title>
        <authorList>
            <person name="Nakai R."/>
            <person name="Fujisawa T."/>
            <person name="Nakamura Y."/>
            <person name="Nishide H."/>
            <person name="Uchiyama I."/>
            <person name="Baba T."/>
            <person name="Toyoda A."/>
            <person name="Fujiyama A."/>
            <person name="Naganuma T."/>
            <person name="Niki H."/>
        </authorList>
    </citation>
    <scope>NUCLEOTIDE SEQUENCE [LARGE SCALE GENOMIC DNA]</scope>
    <source>
        <strain evidence="1 2">KNC</strain>
    </source>
</reference>
<evidence type="ECO:0000313" key="2">
    <source>
        <dbReference type="Proteomes" id="UP000243847"/>
    </source>
</evidence>
<name>A0A173LXI9_9MICO</name>
<dbReference type="EMBL" id="AP017457">
    <property type="protein sequence ID" value="BAU99675.1"/>
    <property type="molecule type" value="Genomic_DNA"/>
</dbReference>
<sequence length="91" mass="9912">METIAGVLLLVGLGLIGWGFIAFIRGIGKLLSSPTQTPTRYTPPASDDIDGMNNGDYYNGPHGYSPMTGYPETQYGSGFDPDAEWNHEERD</sequence>
<gene>
    <name evidence="1" type="ORF">AUMI_111330</name>
</gene>